<feature type="binding site" evidence="9">
    <location>
        <position position="26"/>
    </location>
    <ligand>
        <name>3-phosphoshikimate</name>
        <dbReference type="ChEBI" id="CHEBI:145989"/>
    </ligand>
</feature>
<feature type="binding site" evidence="9">
    <location>
        <position position="174"/>
    </location>
    <ligand>
        <name>phosphoenolpyruvate</name>
        <dbReference type="ChEBI" id="CHEBI:58702"/>
    </ligand>
</feature>
<sequence>MTEPSSVIRVKAGGPLRGIAQVPGDKSISHRAVMLGALADGVTSVEGFLQGEDCLATRRAFEAMGVLCEDSSATGMRIHGVGLHGLSAPAQALDLGNSGTSMRLMSGLLSGQAFSSTLTGDASLSRRPMRRVSEPLARMGAYIEASDAGTAPLRIHGGQALKGQPFELAVASAQVKSALLLAGLYADGVTCVTEPGISRDHTERMLASFGVDVRVQGRRCELRGGQRLAATTIDVPADLSSATFPLVAAAITSGSDVKLPNVGVNPSRAGVLKILEMMGAQIELQNVRAAGAEPVADLRILASTLHGVEVPAALVPLAIDEFPALLVAAACAQGETRISGAEELRVKESDRIAAMAAGLKAVGVQVEERPDGIIVQGGAVSGGVVESFDDHRIAMAFAALGAVAPDGIEIRDVANVRTSFPNFVPLMAQLGLQIEEWA</sequence>
<feature type="binding site" evidence="9">
    <location>
        <position position="127"/>
    </location>
    <ligand>
        <name>phosphoenolpyruvate</name>
        <dbReference type="ChEBI" id="CHEBI:58702"/>
    </ligand>
</feature>
<evidence type="ECO:0000256" key="4">
    <source>
        <dbReference type="ARBA" id="ARBA00022490"/>
    </source>
</evidence>
<dbReference type="HAMAP" id="MF_00210">
    <property type="entry name" value="EPSP_synth"/>
    <property type="match status" value="1"/>
</dbReference>
<dbReference type="PIRSF" id="PIRSF000505">
    <property type="entry name" value="EPSPS"/>
    <property type="match status" value="1"/>
</dbReference>
<comment type="caution">
    <text evidence="9">Lacks conserved residue(s) required for the propagation of feature annotation.</text>
</comment>
<comment type="subunit">
    <text evidence="9">Monomer.</text>
</comment>
<dbReference type="Gene3D" id="3.65.10.10">
    <property type="entry name" value="Enolpyruvate transferase domain"/>
    <property type="match status" value="2"/>
</dbReference>
<dbReference type="InterPro" id="IPR036968">
    <property type="entry name" value="Enolpyruvate_Tfrase_sf"/>
</dbReference>
<comment type="pathway">
    <text evidence="2 9">Metabolic intermediate biosynthesis; chorismate biosynthesis; chorismate from D-erythrose 4-phosphate and phosphoenolpyruvate: step 6/7.</text>
</comment>
<dbReference type="NCBIfam" id="TIGR01356">
    <property type="entry name" value="aroA"/>
    <property type="match status" value="1"/>
</dbReference>
<dbReference type="PANTHER" id="PTHR21090">
    <property type="entry name" value="AROM/DEHYDROQUINATE SYNTHASE"/>
    <property type="match status" value="1"/>
</dbReference>
<dbReference type="EMBL" id="QEQK01000004">
    <property type="protein sequence ID" value="PWN56763.1"/>
    <property type="molecule type" value="Genomic_DNA"/>
</dbReference>
<feature type="binding site" evidence="9">
    <location>
        <position position="172"/>
    </location>
    <ligand>
        <name>3-phosphoshikimate</name>
        <dbReference type="ChEBI" id="CHEBI:145989"/>
    </ligand>
</feature>
<dbReference type="GO" id="GO:0009423">
    <property type="term" value="P:chorismate biosynthetic process"/>
    <property type="evidence" value="ECO:0007669"/>
    <property type="project" value="UniProtKB-UniRule"/>
</dbReference>
<dbReference type="UniPathway" id="UPA00053">
    <property type="reaction ID" value="UER00089"/>
</dbReference>
<feature type="binding site" evidence="9">
    <location>
        <position position="347"/>
    </location>
    <ligand>
        <name>3-phosphoshikimate</name>
        <dbReference type="ChEBI" id="CHEBI:145989"/>
    </ligand>
</feature>
<dbReference type="FunFam" id="3.65.10.10:FF:000005">
    <property type="entry name" value="3-phosphoshikimate 1-carboxyvinyltransferase"/>
    <property type="match status" value="1"/>
</dbReference>
<keyword evidence="12" id="KW-1185">Reference proteome</keyword>
<dbReference type="InterPro" id="IPR023193">
    <property type="entry name" value="EPSP_synthase_CS"/>
</dbReference>
<comment type="caution">
    <text evidence="11">The sequence shown here is derived from an EMBL/GenBank/DDBJ whole genome shotgun (WGS) entry which is preliminary data.</text>
</comment>
<dbReference type="PANTHER" id="PTHR21090:SF5">
    <property type="entry name" value="PENTAFUNCTIONAL AROM POLYPEPTIDE"/>
    <property type="match status" value="1"/>
</dbReference>
<dbReference type="FunFam" id="3.65.10.10:FF:000006">
    <property type="entry name" value="3-phosphoshikimate 1-carboxyvinyltransferase"/>
    <property type="match status" value="1"/>
</dbReference>
<accession>A0A363UMX8</accession>
<comment type="similarity">
    <text evidence="3 9">Belongs to the EPSP synthase family.</text>
</comment>
<evidence type="ECO:0000256" key="6">
    <source>
        <dbReference type="ARBA" id="ARBA00022679"/>
    </source>
</evidence>
<dbReference type="SUPFAM" id="SSF55205">
    <property type="entry name" value="EPT/RTPC-like"/>
    <property type="match status" value="1"/>
</dbReference>
<comment type="subcellular location">
    <subcellularLocation>
        <location evidence="9">Cytoplasm</location>
    </subcellularLocation>
</comment>
<evidence type="ECO:0000256" key="3">
    <source>
        <dbReference type="ARBA" id="ARBA00009948"/>
    </source>
</evidence>
<keyword evidence="7 9" id="KW-0057">Aromatic amino acid biosynthesis</keyword>
<dbReference type="Pfam" id="PF00275">
    <property type="entry name" value="EPSP_synthase"/>
    <property type="match status" value="1"/>
</dbReference>
<dbReference type="GO" id="GO:0009073">
    <property type="term" value="P:aromatic amino acid family biosynthetic process"/>
    <property type="evidence" value="ECO:0007669"/>
    <property type="project" value="UniProtKB-KW"/>
</dbReference>
<feature type="binding site" evidence="9">
    <location>
        <position position="27"/>
    </location>
    <ligand>
        <name>3-phosphoshikimate</name>
        <dbReference type="ChEBI" id="CHEBI:145989"/>
    </ligand>
</feature>
<keyword evidence="6 9" id="KW-0808">Transferase</keyword>
<dbReference type="EC" id="2.5.1.19" evidence="9"/>
<feature type="binding site" evidence="9">
    <location>
        <position position="31"/>
    </location>
    <ligand>
        <name>3-phosphoshikimate</name>
        <dbReference type="ChEBI" id="CHEBI:145989"/>
    </ligand>
</feature>
<dbReference type="Proteomes" id="UP000251800">
    <property type="component" value="Unassembled WGS sequence"/>
</dbReference>
<gene>
    <name evidence="9 11" type="primary">aroA</name>
    <name evidence="11" type="ORF">DEH80_04860</name>
</gene>
<dbReference type="OrthoDB" id="9809920at2"/>
<dbReference type="InterPro" id="IPR013792">
    <property type="entry name" value="RNA3'P_cycl/enolpyr_Trfase_a/b"/>
</dbReference>
<keyword evidence="4 9" id="KW-0963">Cytoplasm</keyword>
<feature type="binding site" evidence="9">
    <location>
        <position position="174"/>
    </location>
    <ligand>
        <name>3-phosphoshikimate</name>
        <dbReference type="ChEBI" id="CHEBI:145989"/>
    </ligand>
</feature>
<protein>
    <recommendedName>
        <fullName evidence="9">3-phosphoshikimate 1-carboxyvinyltransferase</fullName>
        <ecNumber evidence="9">2.5.1.19</ecNumber>
    </recommendedName>
    <alternativeName>
        <fullName evidence="9">5-enolpyruvylshikimate-3-phosphate synthase</fullName>
        <shortName evidence="9">EPSP synthase</shortName>
        <shortName evidence="9">EPSPS</shortName>
    </alternativeName>
</protein>
<evidence type="ECO:0000313" key="11">
    <source>
        <dbReference type="EMBL" id="PWN56763.1"/>
    </source>
</evidence>
<comment type="function">
    <text evidence="1 9">Catalyzes the transfer of the enolpyruvyl moiety of phosphoenolpyruvate (PEP) to the 5-hydroxyl of shikimate-3-phosphate (S3P) to produce enolpyruvyl shikimate-3-phosphate and inorganic phosphate.</text>
</comment>
<evidence type="ECO:0000256" key="1">
    <source>
        <dbReference type="ARBA" id="ARBA00002174"/>
    </source>
</evidence>
<feature type="binding site" evidence="9">
    <location>
        <position position="351"/>
    </location>
    <ligand>
        <name>phosphoenolpyruvate</name>
        <dbReference type="ChEBI" id="CHEBI:58702"/>
    </ligand>
</feature>
<dbReference type="PROSITE" id="PS00885">
    <property type="entry name" value="EPSP_SYNTHASE_2"/>
    <property type="match status" value="1"/>
</dbReference>
<dbReference type="GO" id="GO:0005737">
    <property type="term" value="C:cytoplasm"/>
    <property type="evidence" value="ECO:0007669"/>
    <property type="project" value="UniProtKB-SubCell"/>
</dbReference>
<reference evidence="11 12" key="1">
    <citation type="submission" date="2018-05" db="EMBL/GenBank/DDBJ databases">
        <title>Abyssibacter profundi OUC007T gen. nov., sp. nov, a marine bacterium isolated from seawater of the Mariana Trench.</title>
        <authorList>
            <person name="Zhou S."/>
        </authorList>
    </citation>
    <scope>NUCLEOTIDE SEQUENCE [LARGE SCALE GENOMIC DNA]</scope>
    <source>
        <strain evidence="11 12">OUC007</strain>
    </source>
</reference>
<dbReference type="GO" id="GO:0003866">
    <property type="term" value="F:3-phosphoshikimate 1-carboxyvinyltransferase activity"/>
    <property type="evidence" value="ECO:0007669"/>
    <property type="project" value="UniProtKB-UniRule"/>
</dbReference>
<organism evidence="11 12">
    <name type="scientific">Abyssibacter profundi</name>
    <dbReference type="NCBI Taxonomy" id="2182787"/>
    <lineage>
        <taxon>Bacteria</taxon>
        <taxon>Pseudomonadati</taxon>
        <taxon>Pseudomonadota</taxon>
        <taxon>Gammaproteobacteria</taxon>
        <taxon>Chromatiales</taxon>
        <taxon>Oceanococcaceae</taxon>
        <taxon>Abyssibacter</taxon>
    </lineage>
</organism>
<proteinExistence type="inferred from homology"/>
<evidence type="ECO:0000259" key="10">
    <source>
        <dbReference type="Pfam" id="PF00275"/>
    </source>
</evidence>
<dbReference type="InterPro" id="IPR001986">
    <property type="entry name" value="Enolpyruvate_Tfrase_dom"/>
</dbReference>
<keyword evidence="5 9" id="KW-0028">Amino-acid biosynthesis</keyword>
<dbReference type="AlphaFoldDB" id="A0A363UMX8"/>
<feature type="domain" description="Enolpyruvate transferase" evidence="10">
    <location>
        <begin position="11"/>
        <end position="425"/>
    </location>
</feature>
<comment type="catalytic activity">
    <reaction evidence="8">
        <text>3-phosphoshikimate + phosphoenolpyruvate = 5-O-(1-carboxyvinyl)-3-phosphoshikimate + phosphate</text>
        <dbReference type="Rhea" id="RHEA:21256"/>
        <dbReference type="ChEBI" id="CHEBI:43474"/>
        <dbReference type="ChEBI" id="CHEBI:57701"/>
        <dbReference type="ChEBI" id="CHEBI:58702"/>
        <dbReference type="ChEBI" id="CHEBI:145989"/>
        <dbReference type="EC" id="2.5.1.19"/>
    </reaction>
    <physiologicalReaction direction="left-to-right" evidence="8">
        <dbReference type="Rhea" id="RHEA:21257"/>
    </physiologicalReaction>
</comment>
<feature type="binding site" evidence="9">
    <location>
        <position position="26"/>
    </location>
    <ligand>
        <name>phosphoenolpyruvate</name>
        <dbReference type="ChEBI" id="CHEBI:58702"/>
    </ligand>
</feature>
<dbReference type="GO" id="GO:0008652">
    <property type="term" value="P:amino acid biosynthetic process"/>
    <property type="evidence" value="ECO:0007669"/>
    <property type="project" value="UniProtKB-KW"/>
</dbReference>
<feature type="binding site" evidence="9">
    <location>
        <position position="392"/>
    </location>
    <ligand>
        <name>phosphoenolpyruvate</name>
        <dbReference type="ChEBI" id="CHEBI:58702"/>
    </ligand>
</feature>
<dbReference type="InterPro" id="IPR006264">
    <property type="entry name" value="EPSP_synthase"/>
</dbReference>
<evidence type="ECO:0000256" key="9">
    <source>
        <dbReference type="HAMAP-Rule" id="MF_00210"/>
    </source>
</evidence>
<dbReference type="PROSITE" id="PS00104">
    <property type="entry name" value="EPSP_SYNTHASE_1"/>
    <property type="match status" value="1"/>
</dbReference>
<dbReference type="RefSeq" id="WP_109719360.1">
    <property type="nucleotide sequence ID" value="NZ_QEQK01000004.1"/>
</dbReference>
<feature type="binding site" evidence="9">
    <location>
        <position position="320"/>
    </location>
    <ligand>
        <name>3-phosphoshikimate</name>
        <dbReference type="ChEBI" id="CHEBI:145989"/>
    </ligand>
</feature>
<evidence type="ECO:0000313" key="12">
    <source>
        <dbReference type="Proteomes" id="UP000251800"/>
    </source>
</evidence>
<evidence type="ECO:0000256" key="2">
    <source>
        <dbReference type="ARBA" id="ARBA00004811"/>
    </source>
</evidence>
<feature type="active site" description="Proton acceptor" evidence="9">
    <location>
        <position position="320"/>
    </location>
</feature>
<feature type="binding site" evidence="9">
    <location>
        <position position="99"/>
    </location>
    <ligand>
        <name>phosphoenolpyruvate</name>
        <dbReference type="ChEBI" id="CHEBI:58702"/>
    </ligand>
</feature>
<evidence type="ECO:0000256" key="7">
    <source>
        <dbReference type="ARBA" id="ARBA00023141"/>
    </source>
</evidence>
<evidence type="ECO:0000256" key="5">
    <source>
        <dbReference type="ARBA" id="ARBA00022605"/>
    </source>
</evidence>
<name>A0A363UMX8_9GAMM</name>
<dbReference type="CDD" id="cd01556">
    <property type="entry name" value="EPSP_synthase"/>
    <property type="match status" value="1"/>
</dbReference>
<evidence type="ECO:0000256" key="8">
    <source>
        <dbReference type="ARBA" id="ARBA00044633"/>
    </source>
</evidence>